<dbReference type="PROSITE" id="PS50893">
    <property type="entry name" value="ABC_TRANSPORTER_2"/>
    <property type="match status" value="1"/>
</dbReference>
<dbReference type="AlphaFoldDB" id="A0A644X7Q6"/>
<evidence type="ECO:0000313" key="4">
    <source>
        <dbReference type="EMBL" id="MPM11967.1"/>
    </source>
</evidence>
<dbReference type="GO" id="GO:0005524">
    <property type="term" value="F:ATP binding"/>
    <property type="evidence" value="ECO:0007669"/>
    <property type="project" value="UniProtKB-KW"/>
</dbReference>
<keyword evidence="2 4" id="KW-0067">ATP-binding</keyword>
<dbReference type="InterPro" id="IPR003593">
    <property type="entry name" value="AAA+_ATPase"/>
</dbReference>
<evidence type="ECO:0000259" key="3">
    <source>
        <dbReference type="PROSITE" id="PS50893"/>
    </source>
</evidence>
<gene>
    <name evidence="4" type="primary">ftsE_14</name>
    <name evidence="4" type="ORF">SDC9_58318</name>
</gene>
<dbReference type="SUPFAM" id="SSF52540">
    <property type="entry name" value="P-loop containing nucleoside triphosphate hydrolases"/>
    <property type="match status" value="1"/>
</dbReference>
<dbReference type="InterPro" id="IPR027417">
    <property type="entry name" value="P-loop_NTPase"/>
</dbReference>
<comment type="caution">
    <text evidence="4">The sequence shown here is derived from an EMBL/GenBank/DDBJ whole genome shotgun (WGS) entry which is preliminary data.</text>
</comment>
<evidence type="ECO:0000256" key="1">
    <source>
        <dbReference type="ARBA" id="ARBA00022741"/>
    </source>
</evidence>
<reference evidence="4" key="1">
    <citation type="submission" date="2019-08" db="EMBL/GenBank/DDBJ databases">
        <authorList>
            <person name="Kucharzyk K."/>
            <person name="Murdoch R.W."/>
            <person name="Higgins S."/>
            <person name="Loffler F."/>
        </authorList>
    </citation>
    <scope>NUCLEOTIDE SEQUENCE</scope>
</reference>
<evidence type="ECO:0000256" key="2">
    <source>
        <dbReference type="ARBA" id="ARBA00022840"/>
    </source>
</evidence>
<dbReference type="GO" id="GO:0005886">
    <property type="term" value="C:plasma membrane"/>
    <property type="evidence" value="ECO:0007669"/>
    <property type="project" value="TreeGrafter"/>
</dbReference>
<proteinExistence type="predicted"/>
<accession>A0A644X7Q6</accession>
<keyword evidence="4" id="KW-0131">Cell cycle</keyword>
<dbReference type="PANTHER" id="PTHR24220">
    <property type="entry name" value="IMPORT ATP-BINDING PROTEIN"/>
    <property type="match status" value="1"/>
</dbReference>
<sequence length="244" mass="26819">MPTVELKNATKRYRGEHGLIEAVSDINLVVRQGEFVFVVGSSGAGKSTLLQLIAGQIRADEGQVLLDGLNVAPLPLFPSARVRRNFGYVAQEPRLMRRRTIFENLAMVARVSGLTREKKLRERTEKALGIVGLGGLGGKYPWELSIGQARRVELARALINSPPVLVLDELTANLDADNIWDLMHVLSELNRLGTTVIMATHASTIVNVMHRRVVTLVDGMIAGDMSGGRYGEIRAQKSRYPKTP</sequence>
<name>A0A644X7Q6_9ZZZZ</name>
<organism evidence="4">
    <name type="scientific">bioreactor metagenome</name>
    <dbReference type="NCBI Taxonomy" id="1076179"/>
    <lineage>
        <taxon>unclassified sequences</taxon>
        <taxon>metagenomes</taxon>
        <taxon>ecological metagenomes</taxon>
    </lineage>
</organism>
<dbReference type="GO" id="GO:0022857">
    <property type="term" value="F:transmembrane transporter activity"/>
    <property type="evidence" value="ECO:0007669"/>
    <property type="project" value="TreeGrafter"/>
</dbReference>
<dbReference type="SMART" id="SM00382">
    <property type="entry name" value="AAA"/>
    <property type="match status" value="1"/>
</dbReference>
<dbReference type="Gene3D" id="3.40.50.300">
    <property type="entry name" value="P-loop containing nucleotide triphosphate hydrolases"/>
    <property type="match status" value="1"/>
</dbReference>
<dbReference type="PANTHER" id="PTHR24220:SF470">
    <property type="entry name" value="CELL DIVISION ATP-BINDING PROTEIN FTSE"/>
    <property type="match status" value="1"/>
</dbReference>
<dbReference type="InterPro" id="IPR003439">
    <property type="entry name" value="ABC_transporter-like_ATP-bd"/>
</dbReference>
<dbReference type="InterPro" id="IPR015854">
    <property type="entry name" value="ABC_transpr_LolD-like"/>
</dbReference>
<keyword evidence="1" id="KW-0547">Nucleotide-binding</keyword>
<dbReference type="GO" id="GO:0016887">
    <property type="term" value="F:ATP hydrolysis activity"/>
    <property type="evidence" value="ECO:0007669"/>
    <property type="project" value="InterPro"/>
</dbReference>
<dbReference type="GO" id="GO:0051301">
    <property type="term" value="P:cell division"/>
    <property type="evidence" value="ECO:0007669"/>
    <property type="project" value="UniProtKB-KW"/>
</dbReference>
<feature type="domain" description="ABC transporter" evidence="3">
    <location>
        <begin position="4"/>
        <end position="243"/>
    </location>
</feature>
<keyword evidence="4" id="KW-0132">Cell division</keyword>
<dbReference type="EMBL" id="VSSQ01001904">
    <property type="protein sequence ID" value="MPM11967.1"/>
    <property type="molecule type" value="Genomic_DNA"/>
</dbReference>
<protein>
    <submittedName>
        <fullName evidence="4">Cell division ATP-binding protein FtsE</fullName>
    </submittedName>
</protein>
<dbReference type="Pfam" id="PF00005">
    <property type="entry name" value="ABC_tran"/>
    <property type="match status" value="1"/>
</dbReference>